<organism evidence="1 2">
    <name type="scientific">Spiromyces aspiralis</name>
    <dbReference type="NCBI Taxonomy" id="68401"/>
    <lineage>
        <taxon>Eukaryota</taxon>
        <taxon>Fungi</taxon>
        <taxon>Fungi incertae sedis</taxon>
        <taxon>Zoopagomycota</taxon>
        <taxon>Kickxellomycotina</taxon>
        <taxon>Kickxellomycetes</taxon>
        <taxon>Kickxellales</taxon>
        <taxon>Kickxellaceae</taxon>
        <taxon>Spiromyces</taxon>
    </lineage>
</organism>
<gene>
    <name evidence="1" type="ORF">EV182_001113</name>
</gene>
<proteinExistence type="predicted"/>
<evidence type="ECO:0000313" key="2">
    <source>
        <dbReference type="Proteomes" id="UP001145114"/>
    </source>
</evidence>
<protein>
    <submittedName>
        <fullName evidence="1">Uncharacterized protein</fullName>
    </submittedName>
</protein>
<name>A0ACC1HFX7_9FUNG</name>
<evidence type="ECO:0000313" key="1">
    <source>
        <dbReference type="EMBL" id="KAJ1675515.1"/>
    </source>
</evidence>
<dbReference type="Proteomes" id="UP001145114">
    <property type="component" value="Unassembled WGS sequence"/>
</dbReference>
<sequence>MSYSRKVLLKVIILGDSGVGKTSLLNQFVNHRFTDQYKATIGADFLTKEFVIDDTLVIMQVWDTAGQERFQSLGVAFYRGSDCCVLCFDVNDAKSFESLDNWRDEFLIQAAPQDPENFPFIVIGNKIDVDESKRMVSQKRAAAWCQAKGSIPFFETSAKEATRVEEAFYEIAKKALEQEKDIELYSHVAGLHFYLQGNERKCFIEELPSGSLVKGTGTEDYWAFREYRAEEWRSQENRYVVNSDIHIDTIVEVSAELPNRRVVIKQRGTSVGRFTFTAAHNGRHSICFQVYGASGWLSSNTLKMTLAISSGEVDEDGSKLVKKVEDISQLVRALNGHLSAIKAEQLYQREREAEFISANESINRRVLYWAILQLMLIGGVCYWQLHHLRQFFEAKKLV</sequence>
<dbReference type="EMBL" id="JAMZIH010005271">
    <property type="protein sequence ID" value="KAJ1675515.1"/>
    <property type="molecule type" value="Genomic_DNA"/>
</dbReference>
<reference evidence="1" key="1">
    <citation type="submission" date="2022-06" db="EMBL/GenBank/DDBJ databases">
        <title>Phylogenomic reconstructions and comparative analyses of Kickxellomycotina fungi.</title>
        <authorList>
            <person name="Reynolds N.K."/>
            <person name="Stajich J.E."/>
            <person name="Barry K."/>
            <person name="Grigoriev I.V."/>
            <person name="Crous P."/>
            <person name="Smith M.E."/>
        </authorList>
    </citation>
    <scope>NUCLEOTIDE SEQUENCE</scope>
    <source>
        <strain evidence="1">RSA 2271</strain>
    </source>
</reference>
<accession>A0ACC1HFX7</accession>
<comment type="caution">
    <text evidence="1">The sequence shown here is derived from an EMBL/GenBank/DDBJ whole genome shotgun (WGS) entry which is preliminary data.</text>
</comment>
<keyword evidence="2" id="KW-1185">Reference proteome</keyword>